<feature type="domain" description="Protein kinase" evidence="12">
    <location>
        <begin position="519"/>
        <end position="770"/>
    </location>
</feature>
<dbReference type="InterPro" id="IPR000095">
    <property type="entry name" value="CRIB_dom"/>
</dbReference>
<keyword evidence="4" id="KW-0808">Transferase</keyword>
<feature type="compositionally biased region" description="Low complexity" evidence="11">
    <location>
        <begin position="457"/>
        <end position="472"/>
    </location>
</feature>
<feature type="compositionally biased region" description="Low complexity" evidence="11">
    <location>
        <begin position="283"/>
        <end position="304"/>
    </location>
</feature>
<dbReference type="InterPro" id="IPR000719">
    <property type="entry name" value="Prot_kinase_dom"/>
</dbReference>
<protein>
    <recommendedName>
        <fullName evidence="2">non-specific serine/threonine protein kinase</fullName>
        <ecNumber evidence="2">2.7.11.1</ecNumber>
    </recommendedName>
</protein>
<dbReference type="PROSITE" id="PS00107">
    <property type="entry name" value="PROTEIN_KINASE_ATP"/>
    <property type="match status" value="1"/>
</dbReference>
<feature type="binding site" evidence="10">
    <location>
        <position position="548"/>
    </location>
    <ligand>
        <name>ATP</name>
        <dbReference type="ChEBI" id="CHEBI:30616"/>
    </ligand>
</feature>
<reference evidence="14 15" key="1">
    <citation type="submission" date="2021-02" db="EMBL/GenBank/DDBJ databases">
        <title>Variation within the Batrachochytrium salamandrivorans European outbreak.</title>
        <authorList>
            <person name="Kelly M."/>
            <person name="Pasmans F."/>
            <person name="Shea T.P."/>
            <person name="Munoz J.F."/>
            <person name="Carranza S."/>
            <person name="Cuomo C.A."/>
            <person name="Martel A."/>
        </authorList>
    </citation>
    <scope>NUCLEOTIDE SEQUENCE [LARGE SCALE GENOMIC DNA]</scope>
    <source>
        <strain evidence="14 15">AMFP18/2</strain>
    </source>
</reference>
<evidence type="ECO:0000256" key="11">
    <source>
        <dbReference type="SAM" id="MobiDB-lite"/>
    </source>
</evidence>
<feature type="compositionally biased region" description="Polar residues" evidence="11">
    <location>
        <begin position="366"/>
        <end position="378"/>
    </location>
</feature>
<dbReference type="EC" id="2.7.11.1" evidence="2"/>
<dbReference type="PROSITE" id="PS50108">
    <property type="entry name" value="CRIB"/>
    <property type="match status" value="1"/>
</dbReference>
<comment type="caution">
    <text evidence="14">The sequence shown here is derived from an EMBL/GenBank/DDBJ whole genome shotgun (WGS) entry which is preliminary data.</text>
</comment>
<organism evidence="14 15">
    <name type="scientific">Batrachochytrium salamandrivorans</name>
    <dbReference type="NCBI Taxonomy" id="1357716"/>
    <lineage>
        <taxon>Eukaryota</taxon>
        <taxon>Fungi</taxon>
        <taxon>Fungi incertae sedis</taxon>
        <taxon>Chytridiomycota</taxon>
        <taxon>Chytridiomycota incertae sedis</taxon>
        <taxon>Chytridiomycetes</taxon>
        <taxon>Rhizophydiales</taxon>
        <taxon>Rhizophydiales incertae sedis</taxon>
        <taxon>Batrachochytrium</taxon>
    </lineage>
</organism>
<dbReference type="Pfam" id="PF00786">
    <property type="entry name" value="PBD"/>
    <property type="match status" value="1"/>
</dbReference>
<dbReference type="Pfam" id="PF00069">
    <property type="entry name" value="Pkinase"/>
    <property type="match status" value="1"/>
</dbReference>
<evidence type="ECO:0000256" key="4">
    <source>
        <dbReference type="ARBA" id="ARBA00022679"/>
    </source>
</evidence>
<comment type="similarity">
    <text evidence="1">Belongs to the protein kinase superfamily. STE Ser/Thr protein kinase family. STE20 subfamily.</text>
</comment>
<dbReference type="InterPro" id="IPR051931">
    <property type="entry name" value="PAK3-like"/>
</dbReference>
<dbReference type="SMART" id="SM00220">
    <property type="entry name" value="S_TKc"/>
    <property type="match status" value="1"/>
</dbReference>
<proteinExistence type="inferred from homology"/>
<dbReference type="EMBL" id="JAFCIX010000145">
    <property type="protein sequence ID" value="KAH6597377.1"/>
    <property type="molecule type" value="Genomic_DNA"/>
</dbReference>
<feature type="region of interest" description="Disordered" evidence="11">
    <location>
        <begin position="92"/>
        <end position="114"/>
    </location>
</feature>
<dbReference type="InterPro" id="IPR033923">
    <property type="entry name" value="PAK_BD"/>
</dbReference>
<dbReference type="InterPro" id="IPR017441">
    <property type="entry name" value="Protein_kinase_ATP_BS"/>
</dbReference>
<evidence type="ECO:0000313" key="14">
    <source>
        <dbReference type="EMBL" id="KAH6597377.1"/>
    </source>
</evidence>
<dbReference type="Proteomes" id="UP001648503">
    <property type="component" value="Unassembled WGS sequence"/>
</dbReference>
<dbReference type="Gene3D" id="3.90.810.10">
    <property type="entry name" value="CRIB domain"/>
    <property type="match status" value="1"/>
</dbReference>
<dbReference type="PROSITE" id="PS50011">
    <property type="entry name" value="PROTEIN_KINASE_DOM"/>
    <property type="match status" value="1"/>
</dbReference>
<dbReference type="InterPro" id="IPR036936">
    <property type="entry name" value="CRIB_dom_sf"/>
</dbReference>
<dbReference type="CDD" id="cd06614">
    <property type="entry name" value="STKc_PAK"/>
    <property type="match status" value="1"/>
</dbReference>
<feature type="compositionally biased region" description="Polar residues" evidence="11">
    <location>
        <begin position="48"/>
        <end position="57"/>
    </location>
</feature>
<sequence length="791" mass="83525">MNTDPTPGASPKLPHRSRATPKGSQKPAVPPRPTLSRSNSAKVLAQAGETSDLNQTTSIADLGVQASGHAASSDLMTGSHASFISDSHIRAVPVKKPKPPSMPAPDIPTLSSATKYTPATSTREIQANSGMTVLSGFPSINEDSVSGSGMTAAEREAAAKAHSVKGLLTNLVSSMQGMFANEGPGVVRPAISTPFNPVHITHVGYNHDTGEFTGLPKEWVVLLQESGISKQDQAKNPQAILDVIGFYSASQQQDNSDHAFSKFTNAYADQLQPDSTLPATVVSPSSSIPQPQRSPHLSPRSSPRSSPPLPKRPVSPAKPPRKTSIGASHSPKPGSGAGTGASPLSTNTSIPNPSPNPIPPSGGTGASTHTLAVQGSTSLSALPPQPPPKLGLRPPVPARPAHTLSVYSTDLKPVDMQSQPLGALHKSSTPPKPALEPIVPPKPAVLAISGGAQSIKSATPSSAPSSHGTASSDTPALPHPVPGTSKAPVPRQRPKPTTTQGVIARLQAICNPADPTKLYRNLIKIGQGASGGVYTAKQVDGGCSVAIKQMNLEEQPKKDLIINEILVMKSAQHKNVVNFIDSFLYKGDLWVVMEYMEGGSLTDSVTSNFMTEEQIATVCREVLEGLSHLHVGGVIHRDIKSDNILMGLDGQVKLTDFGFCAQLNEGQAKRTTMVGTPYWMAPEVVTRKEYGSKVDVWSLGIMAIEMLEGEPPYLNENPLRALYLIATNGTPKLQDPSSVGSDFLDFLDKSLQVDVEKRWTTDELLQHPFMKKAEPVSSLVPLIQAAKTSKK</sequence>
<dbReference type="CDD" id="cd01093">
    <property type="entry name" value="CRIB_PAK_like"/>
    <property type="match status" value="1"/>
</dbReference>
<evidence type="ECO:0000256" key="5">
    <source>
        <dbReference type="ARBA" id="ARBA00022741"/>
    </source>
</evidence>
<gene>
    <name evidence="14" type="ORF">BASA50_004519</name>
</gene>
<feature type="region of interest" description="Disordered" evidence="11">
    <location>
        <begin position="453"/>
        <end position="499"/>
    </location>
</feature>
<evidence type="ECO:0000313" key="15">
    <source>
        <dbReference type="Proteomes" id="UP001648503"/>
    </source>
</evidence>
<dbReference type="Gene3D" id="3.30.200.20">
    <property type="entry name" value="Phosphorylase Kinase, domain 1"/>
    <property type="match status" value="1"/>
</dbReference>
<keyword evidence="15" id="KW-1185">Reference proteome</keyword>
<evidence type="ECO:0000256" key="9">
    <source>
        <dbReference type="ARBA" id="ARBA00048679"/>
    </source>
</evidence>
<keyword evidence="6" id="KW-0418">Kinase</keyword>
<evidence type="ECO:0000256" key="2">
    <source>
        <dbReference type="ARBA" id="ARBA00012513"/>
    </source>
</evidence>
<accession>A0ABQ8FFF5</accession>
<dbReference type="SMART" id="SM00285">
    <property type="entry name" value="PBD"/>
    <property type="match status" value="1"/>
</dbReference>
<feature type="compositionally biased region" description="Low complexity" evidence="11">
    <location>
        <begin position="342"/>
        <end position="351"/>
    </location>
</feature>
<feature type="domain" description="CRIB" evidence="13">
    <location>
        <begin position="191"/>
        <end position="204"/>
    </location>
</feature>
<dbReference type="InterPro" id="IPR008271">
    <property type="entry name" value="Ser/Thr_kinase_AS"/>
</dbReference>
<evidence type="ECO:0000256" key="10">
    <source>
        <dbReference type="PROSITE-ProRule" id="PRU10141"/>
    </source>
</evidence>
<evidence type="ECO:0000256" key="1">
    <source>
        <dbReference type="ARBA" id="ARBA00008874"/>
    </source>
</evidence>
<keyword evidence="5 10" id="KW-0547">Nucleotide-binding</keyword>
<comment type="catalytic activity">
    <reaction evidence="9">
        <text>L-seryl-[protein] + ATP = O-phospho-L-seryl-[protein] + ADP + H(+)</text>
        <dbReference type="Rhea" id="RHEA:17989"/>
        <dbReference type="Rhea" id="RHEA-COMP:9863"/>
        <dbReference type="Rhea" id="RHEA-COMP:11604"/>
        <dbReference type="ChEBI" id="CHEBI:15378"/>
        <dbReference type="ChEBI" id="CHEBI:29999"/>
        <dbReference type="ChEBI" id="CHEBI:30616"/>
        <dbReference type="ChEBI" id="CHEBI:83421"/>
        <dbReference type="ChEBI" id="CHEBI:456216"/>
        <dbReference type="EC" id="2.7.11.1"/>
    </reaction>
</comment>
<dbReference type="PROSITE" id="PS00108">
    <property type="entry name" value="PROTEIN_KINASE_ST"/>
    <property type="match status" value="1"/>
</dbReference>
<evidence type="ECO:0000259" key="13">
    <source>
        <dbReference type="PROSITE" id="PS50108"/>
    </source>
</evidence>
<dbReference type="Gene3D" id="1.10.510.10">
    <property type="entry name" value="Transferase(Phosphotransferase) domain 1"/>
    <property type="match status" value="1"/>
</dbReference>
<evidence type="ECO:0000256" key="3">
    <source>
        <dbReference type="ARBA" id="ARBA00022527"/>
    </source>
</evidence>
<dbReference type="PANTHER" id="PTHR45832">
    <property type="entry name" value="SERINE/THREONINE-PROTEIN KINASE SAMKA-RELATED-RELATED"/>
    <property type="match status" value="1"/>
</dbReference>
<keyword evidence="7 10" id="KW-0067">ATP-binding</keyword>
<feature type="compositionally biased region" description="Pro residues" evidence="11">
    <location>
        <begin position="383"/>
        <end position="398"/>
    </location>
</feature>
<evidence type="ECO:0000259" key="12">
    <source>
        <dbReference type="PROSITE" id="PS50011"/>
    </source>
</evidence>
<keyword evidence="3" id="KW-0723">Serine/threonine-protein kinase</keyword>
<evidence type="ECO:0000256" key="6">
    <source>
        <dbReference type="ARBA" id="ARBA00022777"/>
    </source>
</evidence>
<feature type="region of interest" description="Disordered" evidence="11">
    <location>
        <begin position="276"/>
        <end position="401"/>
    </location>
</feature>
<evidence type="ECO:0000256" key="8">
    <source>
        <dbReference type="ARBA" id="ARBA00047899"/>
    </source>
</evidence>
<feature type="compositionally biased region" description="Pro residues" evidence="11">
    <location>
        <begin position="305"/>
        <end position="318"/>
    </location>
</feature>
<comment type="catalytic activity">
    <reaction evidence="8">
        <text>L-threonyl-[protein] + ATP = O-phospho-L-threonyl-[protein] + ADP + H(+)</text>
        <dbReference type="Rhea" id="RHEA:46608"/>
        <dbReference type="Rhea" id="RHEA-COMP:11060"/>
        <dbReference type="Rhea" id="RHEA-COMP:11605"/>
        <dbReference type="ChEBI" id="CHEBI:15378"/>
        <dbReference type="ChEBI" id="CHEBI:30013"/>
        <dbReference type="ChEBI" id="CHEBI:30616"/>
        <dbReference type="ChEBI" id="CHEBI:61977"/>
        <dbReference type="ChEBI" id="CHEBI:456216"/>
        <dbReference type="EC" id="2.7.11.1"/>
    </reaction>
</comment>
<feature type="region of interest" description="Disordered" evidence="11">
    <location>
        <begin position="1"/>
        <end position="57"/>
    </location>
</feature>
<evidence type="ECO:0000256" key="7">
    <source>
        <dbReference type="ARBA" id="ARBA00022840"/>
    </source>
</evidence>
<dbReference type="PANTHER" id="PTHR45832:SF22">
    <property type="entry name" value="SERINE_THREONINE-PROTEIN KINASE SAMKA-RELATED"/>
    <property type="match status" value="1"/>
</dbReference>
<dbReference type="InterPro" id="IPR011009">
    <property type="entry name" value="Kinase-like_dom_sf"/>
</dbReference>
<name>A0ABQ8FFF5_9FUNG</name>
<dbReference type="SUPFAM" id="SSF56112">
    <property type="entry name" value="Protein kinase-like (PK-like)"/>
    <property type="match status" value="1"/>
</dbReference>